<keyword evidence="6" id="KW-1185">Reference proteome</keyword>
<dbReference type="KEGG" id="nano:G5V58_13985"/>
<evidence type="ECO:0000256" key="2">
    <source>
        <dbReference type="ARBA" id="ARBA00022723"/>
    </source>
</evidence>
<dbReference type="GO" id="GO:0004419">
    <property type="term" value="F:hydroxymethylglutaryl-CoA lyase activity"/>
    <property type="evidence" value="ECO:0007669"/>
    <property type="project" value="TreeGrafter"/>
</dbReference>
<keyword evidence="2" id="KW-0479">Metal-binding</keyword>
<dbReference type="CDD" id="cd07938">
    <property type="entry name" value="DRE_TIM_HMGL"/>
    <property type="match status" value="1"/>
</dbReference>
<dbReference type="PANTHER" id="PTHR42738:SF7">
    <property type="entry name" value="HYDROXYMETHYLGLUTARYL-COA LYASE"/>
    <property type="match status" value="1"/>
</dbReference>
<evidence type="ECO:0000313" key="6">
    <source>
        <dbReference type="Proteomes" id="UP000502996"/>
    </source>
</evidence>
<dbReference type="Proteomes" id="UP000502996">
    <property type="component" value="Chromosome"/>
</dbReference>
<dbReference type="InterPro" id="IPR043594">
    <property type="entry name" value="HMGL"/>
</dbReference>
<dbReference type="EMBL" id="CP049257">
    <property type="protein sequence ID" value="QIG45976.1"/>
    <property type="molecule type" value="Genomic_DNA"/>
</dbReference>
<reference evidence="5 6" key="1">
    <citation type="submission" date="2020-02" db="EMBL/GenBank/DDBJ databases">
        <title>Full genome sequence of Nocardioides sp. R-3366.</title>
        <authorList>
            <person name="Im W.-T."/>
        </authorList>
    </citation>
    <scope>NUCLEOTIDE SEQUENCE [LARGE SCALE GENOMIC DNA]</scope>
    <source>
        <strain evidence="5 6">R-3366</strain>
    </source>
</reference>
<sequence>MPERVSVREVGLRDGLQIEAPVPTEAKLRLLEAVVATGVPRVELTSFVSARAVPALADAERVAAAALERFDDVLFSALVASRTGVDRALAAGLTDVEYVVSASDTHSRANVGRGTEESVALTAELAETVHAAGGRLEAVIAIAWDCPFEGPTPPERVLGIAEAVVAAGADALCLADTIGTTTPLRLVELVRATREHAPGLDVGIHLHDTRGMGAANALAAVTAGVTSLDASVGGLGGCPFAPGASGNVATEELVYLLDGIGVATGLDLRAVLHAAGVARDAVGHELTSSLLKADGGAA</sequence>
<evidence type="ECO:0000313" key="5">
    <source>
        <dbReference type="EMBL" id="QIG45976.1"/>
    </source>
</evidence>
<keyword evidence="3 5" id="KW-0456">Lyase</keyword>
<comment type="similarity">
    <text evidence="1">Belongs to the HMG-CoA lyase family.</text>
</comment>
<accession>A0A6G6WL96</accession>
<dbReference type="GO" id="GO:0006552">
    <property type="term" value="P:L-leucine catabolic process"/>
    <property type="evidence" value="ECO:0007669"/>
    <property type="project" value="TreeGrafter"/>
</dbReference>
<dbReference type="InterPro" id="IPR000891">
    <property type="entry name" value="PYR_CT"/>
</dbReference>
<dbReference type="Gene3D" id="3.20.20.70">
    <property type="entry name" value="Aldolase class I"/>
    <property type="match status" value="1"/>
</dbReference>
<dbReference type="Pfam" id="PF00682">
    <property type="entry name" value="HMGL-like"/>
    <property type="match status" value="1"/>
</dbReference>
<dbReference type="PROSITE" id="PS50991">
    <property type="entry name" value="PYR_CT"/>
    <property type="match status" value="1"/>
</dbReference>
<dbReference type="AlphaFoldDB" id="A0A6G6WL96"/>
<gene>
    <name evidence="5" type="ORF">G5V58_13985</name>
</gene>
<evidence type="ECO:0000259" key="4">
    <source>
        <dbReference type="PROSITE" id="PS50991"/>
    </source>
</evidence>
<dbReference type="InterPro" id="IPR013785">
    <property type="entry name" value="Aldolase_TIM"/>
</dbReference>
<organism evidence="5 6">
    <name type="scientific">Nocardioides anomalus</name>
    <dbReference type="NCBI Taxonomy" id="2712223"/>
    <lineage>
        <taxon>Bacteria</taxon>
        <taxon>Bacillati</taxon>
        <taxon>Actinomycetota</taxon>
        <taxon>Actinomycetes</taxon>
        <taxon>Propionibacteriales</taxon>
        <taxon>Nocardioidaceae</taxon>
        <taxon>Nocardioides</taxon>
    </lineage>
</organism>
<dbReference type="GO" id="GO:0046872">
    <property type="term" value="F:metal ion binding"/>
    <property type="evidence" value="ECO:0007669"/>
    <property type="project" value="UniProtKB-KW"/>
</dbReference>
<evidence type="ECO:0000256" key="1">
    <source>
        <dbReference type="ARBA" id="ARBA00009405"/>
    </source>
</evidence>
<feature type="domain" description="Pyruvate carboxyltransferase" evidence="4">
    <location>
        <begin position="5"/>
        <end position="272"/>
    </location>
</feature>
<dbReference type="NCBIfam" id="NF004283">
    <property type="entry name" value="PRK05692.1"/>
    <property type="match status" value="1"/>
</dbReference>
<evidence type="ECO:0000256" key="3">
    <source>
        <dbReference type="ARBA" id="ARBA00023239"/>
    </source>
</evidence>
<protein>
    <submittedName>
        <fullName evidence="5">Hydroxymethylglutaryl-CoA lyase</fullName>
    </submittedName>
</protein>
<dbReference type="SUPFAM" id="SSF51569">
    <property type="entry name" value="Aldolase"/>
    <property type="match status" value="1"/>
</dbReference>
<name>A0A6G6WL96_9ACTN</name>
<dbReference type="PANTHER" id="PTHR42738">
    <property type="entry name" value="HYDROXYMETHYLGLUTARYL-COA LYASE"/>
    <property type="match status" value="1"/>
</dbReference>
<proteinExistence type="inferred from homology"/>
<dbReference type="GO" id="GO:0046951">
    <property type="term" value="P:ketone body biosynthetic process"/>
    <property type="evidence" value="ECO:0007669"/>
    <property type="project" value="TreeGrafter"/>
</dbReference>